<evidence type="ECO:0000313" key="1">
    <source>
        <dbReference type="EMBL" id="KAF5777781.1"/>
    </source>
</evidence>
<dbReference type="InParanoid" id="A0A251UDL7"/>
<dbReference type="EMBL" id="MNCJ02000327">
    <property type="protein sequence ID" value="KAF5777781.1"/>
    <property type="molecule type" value="Genomic_DNA"/>
</dbReference>
<evidence type="ECO:0000313" key="2">
    <source>
        <dbReference type="EMBL" id="OTG21460.1"/>
    </source>
</evidence>
<sequence length="68" mass="7926">MYTRLDTCVLHELNTGNFREVVRFVRLNYGSSSFSAKSIAVCWSDSQIPKYLMACYDQEGNHVWFNLI</sequence>
<dbReference type="Proteomes" id="UP000215914">
    <property type="component" value="Chromosome 7"/>
</dbReference>
<gene>
    <name evidence="2" type="ORF">HannXRQ_Chr07g0204411</name>
    <name evidence="1" type="ORF">HanXRQr2_Chr12g0539731</name>
</gene>
<protein>
    <submittedName>
        <fullName evidence="2">Uncharacterized protein</fullName>
    </submittedName>
</protein>
<name>A0A251UDL7_HELAN</name>
<accession>A0A251UDL7</accession>
<reference evidence="2" key="2">
    <citation type="submission" date="2017-02" db="EMBL/GenBank/DDBJ databases">
        <title>Sunflower complete genome.</title>
        <authorList>
            <person name="Langlade N."/>
            <person name="Munos S."/>
        </authorList>
    </citation>
    <scope>NUCLEOTIDE SEQUENCE [LARGE SCALE GENOMIC DNA]</scope>
    <source>
        <tissue evidence="2">Leaves</tissue>
    </source>
</reference>
<reference evidence="1 3" key="1">
    <citation type="journal article" date="2017" name="Nature">
        <title>The sunflower genome provides insights into oil metabolism, flowering and Asterid evolution.</title>
        <authorList>
            <person name="Badouin H."/>
            <person name="Gouzy J."/>
            <person name="Grassa C.J."/>
            <person name="Murat F."/>
            <person name="Staton S.E."/>
            <person name="Cottret L."/>
            <person name="Lelandais-Briere C."/>
            <person name="Owens G.L."/>
            <person name="Carrere S."/>
            <person name="Mayjonade B."/>
            <person name="Legrand L."/>
            <person name="Gill N."/>
            <person name="Kane N.C."/>
            <person name="Bowers J.E."/>
            <person name="Hubner S."/>
            <person name="Bellec A."/>
            <person name="Berard A."/>
            <person name="Berges H."/>
            <person name="Blanchet N."/>
            <person name="Boniface M.C."/>
            <person name="Brunel D."/>
            <person name="Catrice O."/>
            <person name="Chaidir N."/>
            <person name="Claudel C."/>
            <person name="Donnadieu C."/>
            <person name="Faraut T."/>
            <person name="Fievet G."/>
            <person name="Helmstetter N."/>
            <person name="King M."/>
            <person name="Knapp S.J."/>
            <person name="Lai Z."/>
            <person name="Le Paslier M.C."/>
            <person name="Lippi Y."/>
            <person name="Lorenzon L."/>
            <person name="Mandel J.R."/>
            <person name="Marage G."/>
            <person name="Marchand G."/>
            <person name="Marquand E."/>
            <person name="Bret-Mestries E."/>
            <person name="Morien E."/>
            <person name="Nambeesan S."/>
            <person name="Nguyen T."/>
            <person name="Pegot-Espagnet P."/>
            <person name="Pouilly N."/>
            <person name="Raftis F."/>
            <person name="Sallet E."/>
            <person name="Schiex T."/>
            <person name="Thomas J."/>
            <person name="Vandecasteele C."/>
            <person name="Vares D."/>
            <person name="Vear F."/>
            <person name="Vautrin S."/>
            <person name="Crespi M."/>
            <person name="Mangin B."/>
            <person name="Burke J.M."/>
            <person name="Salse J."/>
            <person name="Munos S."/>
            <person name="Vincourt P."/>
            <person name="Rieseberg L.H."/>
            <person name="Langlade N.B."/>
        </authorList>
    </citation>
    <scope>NUCLEOTIDE SEQUENCE [LARGE SCALE GENOMIC DNA]</scope>
    <source>
        <strain evidence="3">cv. SF193</strain>
        <tissue evidence="1">Leaves</tissue>
    </source>
</reference>
<evidence type="ECO:0000313" key="3">
    <source>
        <dbReference type="Proteomes" id="UP000215914"/>
    </source>
</evidence>
<organism evidence="2 3">
    <name type="scientific">Helianthus annuus</name>
    <name type="common">Common sunflower</name>
    <dbReference type="NCBI Taxonomy" id="4232"/>
    <lineage>
        <taxon>Eukaryota</taxon>
        <taxon>Viridiplantae</taxon>
        <taxon>Streptophyta</taxon>
        <taxon>Embryophyta</taxon>
        <taxon>Tracheophyta</taxon>
        <taxon>Spermatophyta</taxon>
        <taxon>Magnoliopsida</taxon>
        <taxon>eudicotyledons</taxon>
        <taxon>Gunneridae</taxon>
        <taxon>Pentapetalae</taxon>
        <taxon>asterids</taxon>
        <taxon>campanulids</taxon>
        <taxon>Asterales</taxon>
        <taxon>Asteraceae</taxon>
        <taxon>Asteroideae</taxon>
        <taxon>Heliantheae alliance</taxon>
        <taxon>Heliantheae</taxon>
        <taxon>Helianthus</taxon>
    </lineage>
</organism>
<proteinExistence type="predicted"/>
<dbReference type="EMBL" id="CM007896">
    <property type="protein sequence ID" value="OTG21460.1"/>
    <property type="molecule type" value="Genomic_DNA"/>
</dbReference>
<keyword evidence="3" id="KW-1185">Reference proteome</keyword>
<dbReference type="AlphaFoldDB" id="A0A251UDL7"/>
<reference evidence="1" key="3">
    <citation type="submission" date="2020-06" db="EMBL/GenBank/DDBJ databases">
        <title>Helianthus annuus Genome sequencing and assembly Release 2.</title>
        <authorList>
            <person name="Gouzy J."/>
            <person name="Langlade N."/>
            <person name="Munos S."/>
        </authorList>
    </citation>
    <scope>NUCLEOTIDE SEQUENCE</scope>
    <source>
        <tissue evidence="1">Leaves</tissue>
    </source>
</reference>
<dbReference type="Gramene" id="mRNA:HanXRQr2_Chr12g0539731">
    <property type="protein sequence ID" value="CDS:HanXRQr2_Chr12g0539731.1"/>
    <property type="gene ID" value="HanXRQr2_Chr12g0539731"/>
</dbReference>